<feature type="compositionally biased region" description="Polar residues" evidence="4">
    <location>
        <begin position="57"/>
        <end position="76"/>
    </location>
</feature>
<dbReference type="HOGENOM" id="CLU_611431_0_0_1"/>
<evidence type="ECO:0000313" key="8">
    <source>
        <dbReference type="WormBase" id="CBG17529a"/>
    </source>
</evidence>
<dbReference type="GO" id="GO:0000978">
    <property type="term" value="F:RNA polymerase II cis-regulatory region sequence-specific DNA binding"/>
    <property type="evidence" value="ECO:0000318"/>
    <property type="project" value="GO_Central"/>
</dbReference>
<dbReference type="InterPro" id="IPR001356">
    <property type="entry name" value="HD"/>
</dbReference>
<dbReference type="GeneID" id="8586055"/>
<feature type="compositionally biased region" description="Polar residues" evidence="4">
    <location>
        <begin position="31"/>
        <end position="43"/>
    </location>
</feature>
<evidence type="ECO:0000256" key="2">
    <source>
        <dbReference type="PROSITE-ProRule" id="PRU00108"/>
    </source>
</evidence>
<gene>
    <name evidence="6 8" type="ORF">CBG17529</name>
    <name evidence="6" type="ORF">CBG_17529</name>
</gene>
<evidence type="ECO:0000313" key="7">
    <source>
        <dbReference type="Proteomes" id="UP000008549"/>
    </source>
</evidence>
<evidence type="ECO:0000313" key="6">
    <source>
        <dbReference type="EMBL" id="CAP35160.2"/>
    </source>
</evidence>
<evidence type="ECO:0000256" key="1">
    <source>
        <dbReference type="ARBA" id="ARBA00004123"/>
    </source>
</evidence>
<feature type="region of interest" description="Disordered" evidence="4">
    <location>
        <begin position="1"/>
        <end position="108"/>
    </location>
</feature>
<dbReference type="InParanoid" id="A8XR63"/>
<dbReference type="WormBase" id="CBG17529a">
    <property type="protein sequence ID" value="CBP25505"/>
    <property type="gene ID" value="WBGene00037129"/>
</dbReference>
<dbReference type="GO" id="GO:0006357">
    <property type="term" value="P:regulation of transcription by RNA polymerase II"/>
    <property type="evidence" value="ECO:0000318"/>
    <property type="project" value="GO_Central"/>
</dbReference>
<dbReference type="Proteomes" id="UP000008549">
    <property type="component" value="Unassembled WGS sequence"/>
</dbReference>
<dbReference type="FunFam" id="1.10.10.60:FF:000680">
    <property type="entry name" value="Cone-rod homeobox, opposite strand"/>
    <property type="match status" value="1"/>
</dbReference>
<dbReference type="GO" id="GO:0005634">
    <property type="term" value="C:nucleus"/>
    <property type="evidence" value="ECO:0000318"/>
    <property type="project" value="GO_Central"/>
</dbReference>
<dbReference type="SUPFAM" id="SSF46689">
    <property type="entry name" value="Homeodomain-like"/>
    <property type="match status" value="1"/>
</dbReference>
<keyword evidence="2 3" id="KW-0238">DNA-binding</keyword>
<keyword evidence="2 3" id="KW-0539">Nucleus</keyword>
<accession>A8XR63</accession>
<evidence type="ECO:0000256" key="4">
    <source>
        <dbReference type="SAM" id="MobiDB-lite"/>
    </source>
</evidence>
<keyword evidence="7" id="KW-1185">Reference proteome</keyword>
<evidence type="ECO:0000256" key="3">
    <source>
        <dbReference type="RuleBase" id="RU000682"/>
    </source>
</evidence>
<feature type="region of interest" description="Disordered" evidence="4">
    <location>
        <begin position="428"/>
        <end position="448"/>
    </location>
</feature>
<dbReference type="EMBL" id="HE600959">
    <property type="protein sequence ID" value="CAP35160.2"/>
    <property type="molecule type" value="Genomic_DNA"/>
</dbReference>
<evidence type="ECO:0000259" key="5">
    <source>
        <dbReference type="PROSITE" id="PS50071"/>
    </source>
</evidence>
<dbReference type="AlphaFoldDB" id="A8XR63"/>
<comment type="subcellular location">
    <subcellularLocation>
        <location evidence="1 2 3">Nucleus</location>
    </subcellularLocation>
</comment>
<feature type="domain" description="Homeobox" evidence="5">
    <location>
        <begin position="192"/>
        <end position="252"/>
    </location>
</feature>
<reference evidence="6 7" key="1">
    <citation type="journal article" date="2003" name="PLoS Biol.">
        <title>The genome sequence of Caenorhabditis briggsae: a platform for comparative genomics.</title>
        <authorList>
            <person name="Stein L.D."/>
            <person name="Bao Z."/>
            <person name="Blasiar D."/>
            <person name="Blumenthal T."/>
            <person name="Brent M.R."/>
            <person name="Chen N."/>
            <person name="Chinwalla A."/>
            <person name="Clarke L."/>
            <person name="Clee C."/>
            <person name="Coghlan A."/>
            <person name="Coulson A."/>
            <person name="D'Eustachio P."/>
            <person name="Fitch D.H."/>
            <person name="Fulton L.A."/>
            <person name="Fulton R.E."/>
            <person name="Griffiths-Jones S."/>
            <person name="Harris T.W."/>
            <person name="Hillier L.W."/>
            <person name="Kamath R."/>
            <person name="Kuwabara P.E."/>
            <person name="Mardis E.R."/>
            <person name="Marra M.A."/>
            <person name="Miner T.L."/>
            <person name="Minx P."/>
            <person name="Mullikin J.C."/>
            <person name="Plumb R.W."/>
            <person name="Rogers J."/>
            <person name="Schein J.E."/>
            <person name="Sohrmann M."/>
            <person name="Spieth J."/>
            <person name="Stajich J.E."/>
            <person name="Wei C."/>
            <person name="Willey D."/>
            <person name="Wilson R.K."/>
            <person name="Durbin R."/>
            <person name="Waterston R.H."/>
        </authorList>
    </citation>
    <scope>NUCLEOTIDE SEQUENCE [LARGE SCALE GENOMIC DNA]</scope>
    <source>
        <strain evidence="6 7">AF16</strain>
    </source>
</reference>
<protein>
    <submittedName>
        <fullName evidence="6">Protein CBG17529</fullName>
    </submittedName>
</protein>
<feature type="DNA-binding region" description="Homeobox" evidence="2">
    <location>
        <begin position="194"/>
        <end position="253"/>
    </location>
</feature>
<dbReference type="RefSeq" id="XP_045096231.1">
    <property type="nucleotide sequence ID" value="XM_045239213.1"/>
</dbReference>
<organism evidence="6 7">
    <name type="scientific">Caenorhabditis briggsae</name>
    <dbReference type="NCBI Taxonomy" id="6238"/>
    <lineage>
        <taxon>Eukaryota</taxon>
        <taxon>Metazoa</taxon>
        <taxon>Ecdysozoa</taxon>
        <taxon>Nematoda</taxon>
        <taxon>Chromadorea</taxon>
        <taxon>Rhabditida</taxon>
        <taxon>Rhabditina</taxon>
        <taxon>Rhabditomorpha</taxon>
        <taxon>Rhabditoidea</taxon>
        <taxon>Rhabditidae</taxon>
        <taxon>Peloderinae</taxon>
        <taxon>Caenorhabditis</taxon>
    </lineage>
</organism>
<dbReference type="STRING" id="6238.A8XR63"/>
<dbReference type="PROSITE" id="PS50071">
    <property type="entry name" value="HOMEOBOX_2"/>
    <property type="match status" value="1"/>
</dbReference>
<dbReference type="KEGG" id="cbr:CBG_17529"/>
<dbReference type="CDD" id="cd00086">
    <property type="entry name" value="homeodomain"/>
    <property type="match status" value="1"/>
</dbReference>
<dbReference type="InterPro" id="IPR009057">
    <property type="entry name" value="Homeodomain-like_sf"/>
</dbReference>
<dbReference type="GO" id="GO:0000981">
    <property type="term" value="F:DNA-binding transcription factor activity, RNA polymerase II-specific"/>
    <property type="evidence" value="ECO:0000318"/>
    <property type="project" value="GO_Central"/>
</dbReference>
<reference evidence="6 7" key="2">
    <citation type="journal article" date="2011" name="PLoS Genet.">
        <title>Caenorhabditis briggsae recombinant inbred line genotypes reveal inter-strain incompatibility and the evolution of recombination.</title>
        <authorList>
            <person name="Ross J.A."/>
            <person name="Koboldt D.C."/>
            <person name="Staisch J.E."/>
            <person name="Chamberlin H.M."/>
            <person name="Gupta B.P."/>
            <person name="Miller R.D."/>
            <person name="Baird S.E."/>
            <person name="Haag E.S."/>
        </authorList>
    </citation>
    <scope>NUCLEOTIDE SEQUENCE [LARGE SCALE GENOMIC DNA]</scope>
    <source>
        <strain evidence="6 7">AF16</strain>
    </source>
</reference>
<feature type="compositionally biased region" description="Basic and acidic residues" evidence="4">
    <location>
        <begin position="434"/>
        <end position="448"/>
    </location>
</feature>
<dbReference type="Pfam" id="PF00046">
    <property type="entry name" value="Homeodomain"/>
    <property type="match status" value="1"/>
</dbReference>
<proteinExistence type="predicted"/>
<feature type="region of interest" description="Disordered" evidence="4">
    <location>
        <begin position="333"/>
        <end position="365"/>
    </location>
</feature>
<dbReference type="Gene3D" id="1.10.10.60">
    <property type="entry name" value="Homeodomain-like"/>
    <property type="match status" value="1"/>
</dbReference>
<keyword evidence="2 3" id="KW-0371">Homeobox</keyword>
<dbReference type="SMART" id="SM00389">
    <property type="entry name" value="HOX"/>
    <property type="match status" value="1"/>
</dbReference>
<feature type="compositionally biased region" description="Basic and acidic residues" evidence="4">
    <location>
        <begin position="336"/>
        <end position="351"/>
    </location>
</feature>
<name>A8XR63_CAEBR</name>
<dbReference type="CTD" id="8586055"/>
<sequence>MVNRSIGKLRKGTGSTDGTFEAVNWKRKRTSYSSDSESEQNVQMVKRGPGRPRKNDTSIQGSSQVNSKKSRSYNYSESEDGVQESRPRRKSARHVNYNESDYDFEDSPIKKKNKRRTIVSENNDASSSLSSLDKSFSELELDFGDLAVEEKSDIELAEVPVRKTIPKQKETRNHTDENVEKWFDHKRARNPGMVKSRPERWTKEQKSRLKEAFAASRKPNEKTIADLVAELELTTVQVKQYFAKQRHENPIPGEIPRVLSKEEAEPTLMEYFQRDPNFHDYGNTELREQTGWSRRRLAEYLMERSFVLKMLENHRDREVHVEQEEVVLDYQINENRSAESDVQQAKDERGNENGGNGIDTSDEAPIDQELYGQIDLPVPENPVPEFKNIPLFNNPREKDQKPTGVNHIQNAFNDFQDETKNVPLFVPAPGYRDQSQEPREEVEEKFII</sequence>